<dbReference type="SUPFAM" id="SSF50494">
    <property type="entry name" value="Trypsin-like serine proteases"/>
    <property type="match status" value="1"/>
</dbReference>
<reference evidence="9" key="2">
    <citation type="submission" date="2025-09" db="UniProtKB">
        <authorList>
            <consortium name="Ensembl"/>
        </authorList>
    </citation>
    <scope>IDENTIFICATION</scope>
</reference>
<accession>A0A3Q1G1F4</accession>
<evidence type="ECO:0000256" key="5">
    <source>
        <dbReference type="ARBA" id="ARBA00036320"/>
    </source>
</evidence>
<dbReference type="Ensembl" id="ENSAPOT00000013237.1">
    <property type="protein sequence ID" value="ENSAPOP00000022649.1"/>
    <property type="gene ID" value="ENSAPOG00000004206.1"/>
</dbReference>
<dbReference type="GO" id="GO:0006508">
    <property type="term" value="P:proteolysis"/>
    <property type="evidence" value="ECO:0007669"/>
    <property type="project" value="InterPro"/>
</dbReference>
<dbReference type="GeneTree" id="ENSGT00910000144271"/>
<comment type="subcellular location">
    <subcellularLocation>
        <location evidence="1">Secreted</location>
        <location evidence="1">Extracellular space</location>
    </subcellularLocation>
</comment>
<evidence type="ECO:0000259" key="8">
    <source>
        <dbReference type="PROSITE" id="PS50240"/>
    </source>
</evidence>
<dbReference type="PANTHER" id="PTHR24271">
    <property type="entry name" value="KALLIKREIN-RELATED"/>
    <property type="match status" value="1"/>
</dbReference>
<feature type="domain" description="Peptidase S1" evidence="8">
    <location>
        <begin position="25"/>
        <end position="252"/>
    </location>
</feature>
<comment type="catalytic activity">
    <reaction evidence="5">
        <text>Preferential cleavage: Arg-|-Xaa, Lys-|-Xaa.</text>
        <dbReference type="EC" id="3.4.21.4"/>
    </reaction>
</comment>
<dbReference type="FunFam" id="2.40.10.10:FF:000002">
    <property type="entry name" value="Transmembrane protease serine"/>
    <property type="match status" value="1"/>
</dbReference>
<dbReference type="PANTHER" id="PTHR24271:SF87">
    <property type="entry name" value="ARGININE ESTERASE-LIKE-RELATED"/>
    <property type="match status" value="1"/>
</dbReference>
<evidence type="ECO:0000256" key="7">
    <source>
        <dbReference type="SAM" id="SignalP"/>
    </source>
</evidence>
<dbReference type="InterPro" id="IPR001314">
    <property type="entry name" value="Peptidase_S1A"/>
</dbReference>
<dbReference type="FunFam" id="2.40.10.10:FF:000005">
    <property type="entry name" value="Serine protease 37"/>
    <property type="match status" value="1"/>
</dbReference>
<dbReference type="GO" id="GO:0005576">
    <property type="term" value="C:extracellular region"/>
    <property type="evidence" value="ECO:0007669"/>
    <property type="project" value="UniProtKB-SubCell"/>
</dbReference>
<keyword evidence="2" id="KW-0865">Zymogen</keyword>
<proteinExistence type="inferred from homology"/>
<keyword evidence="10" id="KW-1185">Reference proteome</keyword>
<dbReference type="FunCoup" id="A0A3Q1G1F4">
    <property type="interactions" value="11"/>
</dbReference>
<dbReference type="PROSITE" id="PS00134">
    <property type="entry name" value="TRYPSIN_HIS"/>
    <property type="match status" value="1"/>
</dbReference>
<dbReference type="InterPro" id="IPR043504">
    <property type="entry name" value="Peptidase_S1_PA_chymotrypsin"/>
</dbReference>
<dbReference type="PRINTS" id="PR00722">
    <property type="entry name" value="CHYMOTRYPSIN"/>
</dbReference>
<dbReference type="PROSITE" id="PS50240">
    <property type="entry name" value="TRYPSIN_DOM"/>
    <property type="match status" value="1"/>
</dbReference>
<evidence type="ECO:0000256" key="6">
    <source>
        <dbReference type="ARBA" id="ARBA00038868"/>
    </source>
</evidence>
<keyword evidence="3" id="KW-1015">Disulfide bond</keyword>
<sequence length="256" mass="27823">MHVLHKVLLFHVLLYLGQNALGSKIIKGTDAKKKSMAYMASVQNSKGHVCGGFLVSKDFVMTAAHCDSQNPTSVVLGTHSLKNVNDGTMRYIKKKCKHPDYDTVISGNDIMLLKLSRKACLGKKGPIKPIKIPSNPISLKEKQMCSVAGWGATKTNGSSVDELQVVDIPVINPKTCQTMWNDKLPANVVCAGGYGTNKGFCQGDSGGPLVCNGKMAVGIVSFNSNNNCDYPNVPNIYTDISKFLPWFKKILKKKQC</sequence>
<dbReference type="InterPro" id="IPR018114">
    <property type="entry name" value="TRYPSIN_HIS"/>
</dbReference>
<dbReference type="InterPro" id="IPR009003">
    <property type="entry name" value="Peptidase_S1_PA"/>
</dbReference>
<evidence type="ECO:0000313" key="9">
    <source>
        <dbReference type="Ensembl" id="ENSAPOP00000022649.1"/>
    </source>
</evidence>
<reference evidence="9" key="1">
    <citation type="submission" date="2025-08" db="UniProtKB">
        <authorList>
            <consortium name="Ensembl"/>
        </authorList>
    </citation>
    <scope>IDENTIFICATION</scope>
</reference>
<evidence type="ECO:0000256" key="3">
    <source>
        <dbReference type="ARBA" id="ARBA00023157"/>
    </source>
</evidence>
<dbReference type="CDD" id="cd00190">
    <property type="entry name" value="Tryp_SPc"/>
    <property type="match status" value="1"/>
</dbReference>
<dbReference type="AlphaFoldDB" id="A0A3Q1G1F4"/>
<dbReference type="Proteomes" id="UP000257200">
    <property type="component" value="Unplaced"/>
</dbReference>
<dbReference type="InterPro" id="IPR001254">
    <property type="entry name" value="Trypsin_dom"/>
</dbReference>
<evidence type="ECO:0000256" key="2">
    <source>
        <dbReference type="ARBA" id="ARBA00023145"/>
    </source>
</evidence>
<dbReference type="SMART" id="SM00020">
    <property type="entry name" value="Tryp_SPc"/>
    <property type="match status" value="1"/>
</dbReference>
<protein>
    <recommendedName>
        <fullName evidence="6">trypsin</fullName>
        <ecNumber evidence="6">3.4.21.4</ecNumber>
    </recommendedName>
</protein>
<dbReference type="InParanoid" id="A0A3Q1G1F4"/>
<feature type="signal peptide" evidence="7">
    <location>
        <begin position="1"/>
        <end position="22"/>
    </location>
</feature>
<dbReference type="Pfam" id="PF00089">
    <property type="entry name" value="Trypsin"/>
    <property type="match status" value="1"/>
</dbReference>
<name>A0A3Q1G1F4_9TELE</name>
<evidence type="ECO:0000256" key="1">
    <source>
        <dbReference type="ARBA" id="ARBA00004239"/>
    </source>
</evidence>
<dbReference type="STRING" id="80966.ENSAPOP00000022649"/>
<dbReference type="Gene3D" id="2.40.10.10">
    <property type="entry name" value="Trypsin-like serine proteases"/>
    <property type="match status" value="1"/>
</dbReference>
<dbReference type="EC" id="3.4.21.4" evidence="6"/>
<evidence type="ECO:0000256" key="4">
    <source>
        <dbReference type="ARBA" id="ARBA00024195"/>
    </source>
</evidence>
<feature type="chain" id="PRO_5018564201" description="trypsin" evidence="7">
    <location>
        <begin position="23"/>
        <end position="256"/>
    </location>
</feature>
<dbReference type="GO" id="GO:0004252">
    <property type="term" value="F:serine-type endopeptidase activity"/>
    <property type="evidence" value="ECO:0007669"/>
    <property type="project" value="UniProtKB-EC"/>
</dbReference>
<organism evidence="9 10">
    <name type="scientific">Acanthochromis polyacanthus</name>
    <name type="common">spiny chromis</name>
    <dbReference type="NCBI Taxonomy" id="80966"/>
    <lineage>
        <taxon>Eukaryota</taxon>
        <taxon>Metazoa</taxon>
        <taxon>Chordata</taxon>
        <taxon>Craniata</taxon>
        <taxon>Vertebrata</taxon>
        <taxon>Euteleostomi</taxon>
        <taxon>Actinopterygii</taxon>
        <taxon>Neopterygii</taxon>
        <taxon>Teleostei</taxon>
        <taxon>Neoteleostei</taxon>
        <taxon>Acanthomorphata</taxon>
        <taxon>Ovalentaria</taxon>
        <taxon>Pomacentridae</taxon>
        <taxon>Acanthochromis</taxon>
    </lineage>
</organism>
<evidence type="ECO:0000313" key="10">
    <source>
        <dbReference type="Proteomes" id="UP000257200"/>
    </source>
</evidence>
<comment type="similarity">
    <text evidence="4">Belongs to the peptidase S1 family. CLIP subfamily.</text>
</comment>
<keyword evidence="7" id="KW-0732">Signal</keyword>